<keyword evidence="2" id="KW-0812">Transmembrane</keyword>
<accession>A0A177HQM9</accession>
<keyword evidence="2" id="KW-1133">Transmembrane helix</keyword>
<feature type="transmembrane region" description="Helical" evidence="2">
    <location>
        <begin position="267"/>
        <end position="285"/>
    </location>
</feature>
<dbReference type="InterPro" id="IPR002656">
    <property type="entry name" value="Acyl_transf_3_dom"/>
</dbReference>
<feature type="transmembrane region" description="Helical" evidence="2">
    <location>
        <begin position="331"/>
        <end position="354"/>
    </location>
</feature>
<keyword evidence="2" id="KW-0472">Membrane</keyword>
<dbReference type="Proteomes" id="UP000077381">
    <property type="component" value="Unassembled WGS sequence"/>
</dbReference>
<evidence type="ECO:0000313" key="4">
    <source>
        <dbReference type="EMBL" id="OAH13203.1"/>
    </source>
</evidence>
<feature type="domain" description="Acyltransferase 3" evidence="3">
    <location>
        <begin position="50"/>
        <end position="384"/>
    </location>
</feature>
<feature type="transmembrane region" description="Helical" evidence="2">
    <location>
        <begin position="305"/>
        <end position="324"/>
    </location>
</feature>
<evidence type="ECO:0000259" key="3">
    <source>
        <dbReference type="Pfam" id="PF01757"/>
    </source>
</evidence>
<protein>
    <submittedName>
        <fullName evidence="4">Acyltransferase family protein</fullName>
    </submittedName>
</protein>
<evidence type="ECO:0000256" key="1">
    <source>
        <dbReference type="SAM" id="MobiDB-lite"/>
    </source>
</evidence>
<feature type="region of interest" description="Disordered" evidence="1">
    <location>
        <begin position="1"/>
        <end position="41"/>
    </location>
</feature>
<comment type="caution">
    <text evidence="4">The sequence shown here is derived from an EMBL/GenBank/DDBJ whole genome shotgun (WGS) entry which is preliminary data.</text>
</comment>
<gene>
    <name evidence="4" type="ORF">STSP_35280</name>
</gene>
<dbReference type="OrthoDB" id="9807745at2"/>
<evidence type="ECO:0000313" key="5">
    <source>
        <dbReference type="Proteomes" id="UP000077381"/>
    </source>
</evidence>
<dbReference type="PANTHER" id="PTHR23028:SF53">
    <property type="entry name" value="ACYL_TRANSF_3 DOMAIN-CONTAINING PROTEIN"/>
    <property type="match status" value="1"/>
</dbReference>
<reference evidence="4 5" key="1">
    <citation type="submission" date="2015-12" db="EMBL/GenBank/DDBJ databases">
        <title>Genome sequence of Streptomyces sp. G25.</title>
        <authorList>
            <person name="Poehlein A."/>
            <person name="Roettig A."/>
            <person name="Hiessl S."/>
            <person name="Hauschild P."/>
            <person name="Schauer J."/>
            <person name="Madkour M.H."/>
            <person name="Al-Ansari A.M."/>
            <person name="Almakishah N.H."/>
            <person name="Steinbuechel A."/>
            <person name="Daniel R."/>
        </authorList>
    </citation>
    <scope>NUCLEOTIDE SEQUENCE [LARGE SCALE GENOMIC DNA]</scope>
    <source>
        <strain evidence="5">G25(2015)</strain>
    </source>
</reference>
<dbReference type="Pfam" id="PF01757">
    <property type="entry name" value="Acyl_transf_3"/>
    <property type="match status" value="1"/>
</dbReference>
<dbReference type="GO" id="GO:0016020">
    <property type="term" value="C:membrane"/>
    <property type="evidence" value="ECO:0007669"/>
    <property type="project" value="TreeGrafter"/>
</dbReference>
<feature type="transmembrane region" description="Helical" evidence="2">
    <location>
        <begin position="135"/>
        <end position="156"/>
    </location>
</feature>
<feature type="transmembrane region" description="Helical" evidence="2">
    <location>
        <begin position="92"/>
        <end position="114"/>
    </location>
</feature>
<dbReference type="STRING" id="1716141.STSP_35280"/>
<dbReference type="PANTHER" id="PTHR23028">
    <property type="entry name" value="ACETYLTRANSFERASE"/>
    <property type="match status" value="1"/>
</dbReference>
<dbReference type="AlphaFoldDB" id="A0A177HQM9"/>
<feature type="transmembrane region" description="Helical" evidence="2">
    <location>
        <begin position="176"/>
        <end position="201"/>
    </location>
</feature>
<keyword evidence="5" id="KW-1185">Reference proteome</keyword>
<sequence>MTAPGTALPKHSPGASTTRPSPVPGTSRDRDRALDQGQAPVRQRAPRLRALDGLRLVAALMVAAYHYGGRDGEISQAWGASSKTVFPTAHTWFAYGCLGVQIFFVISGFVICMSGWGRPLRSFFASRAARLLPSYWAAVILVTAVFALPPVAYEAVSPSDALVNLTMLQQPLGVDRVLGVCWTLWAEIRFYALFALCIVLPGATRGRILLFCGVWTMAAAIAEAAGGTSRSESGGEPLLDIVLMPEYAPFFIGGIGLYLVHRDRRDVMAWGVVAVSWLIGQHYAVSRLWHAPDPDFFSYRSSLGIILVVTLGFAAVAAIALGALSWANWRWLTVAGALTYPFYLVHEHLGWVVVGALHRGLGLPPYATLGLTFAAMLLLAWLLNRYVEGWLTPLLRSRLAEARR</sequence>
<feature type="transmembrane region" description="Helical" evidence="2">
    <location>
        <begin position="366"/>
        <end position="387"/>
    </location>
</feature>
<feature type="transmembrane region" description="Helical" evidence="2">
    <location>
        <begin position="238"/>
        <end position="260"/>
    </location>
</feature>
<feature type="transmembrane region" description="Helical" evidence="2">
    <location>
        <begin position="50"/>
        <end position="68"/>
    </location>
</feature>
<name>A0A177HQM9_9ACTN</name>
<dbReference type="EMBL" id="LOHS01000081">
    <property type="protein sequence ID" value="OAH13203.1"/>
    <property type="molecule type" value="Genomic_DNA"/>
</dbReference>
<keyword evidence="4" id="KW-0808">Transferase</keyword>
<dbReference type="GO" id="GO:0016747">
    <property type="term" value="F:acyltransferase activity, transferring groups other than amino-acyl groups"/>
    <property type="evidence" value="ECO:0007669"/>
    <property type="project" value="InterPro"/>
</dbReference>
<evidence type="ECO:0000256" key="2">
    <source>
        <dbReference type="SAM" id="Phobius"/>
    </source>
</evidence>
<keyword evidence="4" id="KW-0012">Acyltransferase</keyword>
<dbReference type="InterPro" id="IPR050879">
    <property type="entry name" value="Acyltransferase_3"/>
</dbReference>
<feature type="transmembrane region" description="Helical" evidence="2">
    <location>
        <begin position="208"/>
        <end position="226"/>
    </location>
</feature>
<dbReference type="PATRIC" id="fig|1716141.3.peg.3703"/>
<dbReference type="RefSeq" id="WP_078067259.1">
    <property type="nucleotide sequence ID" value="NZ_LOHS01000081.1"/>
</dbReference>
<organism evidence="4 5">
    <name type="scientific">Streptomyces jeddahensis</name>
    <dbReference type="NCBI Taxonomy" id="1716141"/>
    <lineage>
        <taxon>Bacteria</taxon>
        <taxon>Bacillati</taxon>
        <taxon>Actinomycetota</taxon>
        <taxon>Actinomycetes</taxon>
        <taxon>Kitasatosporales</taxon>
        <taxon>Streptomycetaceae</taxon>
        <taxon>Streptomyces</taxon>
    </lineage>
</organism>
<proteinExistence type="predicted"/>
<dbReference type="GO" id="GO:0009103">
    <property type="term" value="P:lipopolysaccharide biosynthetic process"/>
    <property type="evidence" value="ECO:0007669"/>
    <property type="project" value="TreeGrafter"/>
</dbReference>